<accession>A0ACB1KFB5</accession>
<sequence length="80" mass="9007">MPGVLDPYKSLFLNAPPKYPNCIDVAPSDVIWTTIDNRLGYLTWPYQGWSHVSSLTNTNHPEGTPRILPRLDPGSFLRPT</sequence>
<gene>
    <name evidence="1" type="ORF">MRATA1EN22A_LOCUS29278</name>
</gene>
<dbReference type="EMBL" id="CATOBB020000464">
    <property type="protein sequence ID" value="CAM9163873.1"/>
    <property type="molecule type" value="Genomic_DNA"/>
</dbReference>
<protein>
    <submittedName>
        <fullName evidence="1">Uncharacterized protein</fullName>
    </submittedName>
</protein>
<organism evidence="1 2">
    <name type="scientific">Rangifer tarandus platyrhynchus</name>
    <name type="common">Svalbard reindeer</name>
    <dbReference type="NCBI Taxonomy" id="3082113"/>
    <lineage>
        <taxon>Eukaryota</taxon>
        <taxon>Metazoa</taxon>
        <taxon>Chordata</taxon>
        <taxon>Craniata</taxon>
        <taxon>Vertebrata</taxon>
        <taxon>Euteleostomi</taxon>
        <taxon>Mammalia</taxon>
        <taxon>Eutheria</taxon>
        <taxon>Laurasiatheria</taxon>
        <taxon>Artiodactyla</taxon>
        <taxon>Ruminantia</taxon>
        <taxon>Pecora</taxon>
        <taxon>Cervidae</taxon>
        <taxon>Odocoileinae</taxon>
        <taxon>Rangifer</taxon>
    </lineage>
</organism>
<evidence type="ECO:0000313" key="1">
    <source>
        <dbReference type="EMBL" id="CAM9163873.1"/>
    </source>
</evidence>
<dbReference type="Proteomes" id="UP001162501">
    <property type="component" value="Unassembled WGS sequence"/>
</dbReference>
<name>A0ACB1KFB5_RANTA</name>
<evidence type="ECO:0000313" key="2">
    <source>
        <dbReference type="Proteomes" id="UP001162501"/>
    </source>
</evidence>
<reference evidence="1" key="1">
    <citation type="submission" date="2025-03" db="EMBL/GenBank/DDBJ databases">
        <authorList>
            <consortium name="ELIXIR-Norway"/>
            <consortium name="Elixir Norway"/>
        </authorList>
    </citation>
    <scope>NUCLEOTIDE SEQUENCE</scope>
</reference>
<proteinExistence type="predicted"/>
<comment type="caution">
    <text evidence="1">The sequence shown here is derived from an EMBL/GenBank/DDBJ whole genome shotgun (WGS) entry which is preliminary data.</text>
</comment>